<organism evidence="1 2">
    <name type="scientific">Striga asiatica</name>
    <name type="common">Asiatic witchweed</name>
    <name type="synonym">Buchnera asiatica</name>
    <dbReference type="NCBI Taxonomy" id="4170"/>
    <lineage>
        <taxon>Eukaryota</taxon>
        <taxon>Viridiplantae</taxon>
        <taxon>Streptophyta</taxon>
        <taxon>Embryophyta</taxon>
        <taxon>Tracheophyta</taxon>
        <taxon>Spermatophyta</taxon>
        <taxon>Magnoliopsida</taxon>
        <taxon>eudicotyledons</taxon>
        <taxon>Gunneridae</taxon>
        <taxon>Pentapetalae</taxon>
        <taxon>asterids</taxon>
        <taxon>lamiids</taxon>
        <taxon>Lamiales</taxon>
        <taxon>Orobanchaceae</taxon>
        <taxon>Buchnereae</taxon>
        <taxon>Striga</taxon>
    </lineage>
</organism>
<keyword evidence="2" id="KW-1185">Reference proteome</keyword>
<comment type="caution">
    <text evidence="1">The sequence shown here is derived from an EMBL/GenBank/DDBJ whole genome shotgun (WGS) entry which is preliminary data.</text>
</comment>
<feature type="non-terminal residue" evidence="1">
    <location>
        <position position="1"/>
    </location>
</feature>
<dbReference type="AlphaFoldDB" id="A0A5A7Q1T2"/>
<evidence type="ECO:0000313" key="1">
    <source>
        <dbReference type="EMBL" id="GER39089.1"/>
    </source>
</evidence>
<sequence length="146" mass="16364">GGVPWVLGPLLFTDQPVYFCLTLLVGIQIPGQRIPFFLYLLRRPWSFTLINKAAFPANPSGGYGKHVQCSLPNYWDPVTVVDGSVDESLLSRLEFHGKAHPRFNQRSATFIGLVHLIPSRYTAPIQWFPARPNLMESSFLSPKGLP</sequence>
<dbReference type="Proteomes" id="UP000325081">
    <property type="component" value="Unassembled WGS sequence"/>
</dbReference>
<dbReference type="OrthoDB" id="10568864at2759"/>
<accession>A0A5A7Q1T2</accession>
<name>A0A5A7Q1T2_STRAF</name>
<gene>
    <name evidence="1" type="ORF">STAS_15648</name>
</gene>
<proteinExistence type="predicted"/>
<reference evidence="2" key="1">
    <citation type="journal article" date="2019" name="Curr. Biol.">
        <title>Genome Sequence of Striga asiatica Provides Insight into the Evolution of Plant Parasitism.</title>
        <authorList>
            <person name="Yoshida S."/>
            <person name="Kim S."/>
            <person name="Wafula E.K."/>
            <person name="Tanskanen J."/>
            <person name="Kim Y.M."/>
            <person name="Honaas L."/>
            <person name="Yang Z."/>
            <person name="Spallek T."/>
            <person name="Conn C.E."/>
            <person name="Ichihashi Y."/>
            <person name="Cheong K."/>
            <person name="Cui S."/>
            <person name="Der J.P."/>
            <person name="Gundlach H."/>
            <person name="Jiao Y."/>
            <person name="Hori C."/>
            <person name="Ishida J.K."/>
            <person name="Kasahara H."/>
            <person name="Kiba T."/>
            <person name="Kim M.S."/>
            <person name="Koo N."/>
            <person name="Laohavisit A."/>
            <person name="Lee Y.H."/>
            <person name="Lumba S."/>
            <person name="McCourt P."/>
            <person name="Mortimer J.C."/>
            <person name="Mutuku J.M."/>
            <person name="Nomura T."/>
            <person name="Sasaki-Sekimoto Y."/>
            <person name="Seto Y."/>
            <person name="Wang Y."/>
            <person name="Wakatake T."/>
            <person name="Sakakibara H."/>
            <person name="Demura T."/>
            <person name="Yamaguchi S."/>
            <person name="Yoneyama K."/>
            <person name="Manabe R.I."/>
            <person name="Nelson D.C."/>
            <person name="Schulman A.H."/>
            <person name="Timko M.P."/>
            <person name="dePamphilis C.W."/>
            <person name="Choi D."/>
            <person name="Shirasu K."/>
        </authorList>
    </citation>
    <scope>NUCLEOTIDE SEQUENCE [LARGE SCALE GENOMIC DNA]</scope>
    <source>
        <strain evidence="2">cv. UVA1</strain>
    </source>
</reference>
<dbReference type="EMBL" id="BKCP01005572">
    <property type="protein sequence ID" value="GER39089.1"/>
    <property type="molecule type" value="Genomic_DNA"/>
</dbReference>
<evidence type="ECO:0000313" key="2">
    <source>
        <dbReference type="Proteomes" id="UP000325081"/>
    </source>
</evidence>
<feature type="non-terminal residue" evidence="1">
    <location>
        <position position="146"/>
    </location>
</feature>
<protein>
    <submittedName>
        <fullName evidence="1">ABC-2 type transporter</fullName>
    </submittedName>
</protein>